<dbReference type="RefSeq" id="XP_028145956.1">
    <property type="nucleotide sequence ID" value="XM_028290155.1"/>
</dbReference>
<protein>
    <submittedName>
        <fullName evidence="1">Uncharacterized protein LOC114339492 isoform X1</fullName>
    </submittedName>
</protein>
<name>A0A6P7G9P8_DIAVI</name>
<gene>
    <name evidence="1" type="primary">LOC114339492</name>
</gene>
<dbReference type="AlphaFoldDB" id="A0A6P7G9P8"/>
<sequence>MVNFTKRQWSTLIVIGIADFCNAVCVSLQAPFYPQVKPLSKQQKNFVRTVGQYSWDQRFSTSYQTYKLPFSDAETTLSYNFDQSSYCSHFKLIYFVLLFEYLMCNK</sequence>
<dbReference type="InParanoid" id="A0A6P7G9P8"/>
<reference evidence="1" key="1">
    <citation type="submission" date="2025-08" db="UniProtKB">
        <authorList>
            <consortium name="RefSeq"/>
        </authorList>
    </citation>
    <scope>IDENTIFICATION</scope>
    <source>
        <tissue evidence="1">Whole insect</tissue>
    </source>
</reference>
<accession>A0A6P7G9P8</accession>
<evidence type="ECO:0000313" key="1">
    <source>
        <dbReference type="RefSeq" id="XP_028145956.1"/>
    </source>
</evidence>
<proteinExistence type="predicted"/>
<organism evidence="1">
    <name type="scientific">Diabrotica virgifera virgifera</name>
    <name type="common">western corn rootworm</name>
    <dbReference type="NCBI Taxonomy" id="50390"/>
    <lineage>
        <taxon>Eukaryota</taxon>
        <taxon>Metazoa</taxon>
        <taxon>Ecdysozoa</taxon>
        <taxon>Arthropoda</taxon>
        <taxon>Hexapoda</taxon>
        <taxon>Insecta</taxon>
        <taxon>Pterygota</taxon>
        <taxon>Neoptera</taxon>
        <taxon>Endopterygota</taxon>
        <taxon>Coleoptera</taxon>
        <taxon>Polyphaga</taxon>
        <taxon>Cucujiformia</taxon>
        <taxon>Chrysomeloidea</taxon>
        <taxon>Chrysomelidae</taxon>
        <taxon>Galerucinae</taxon>
        <taxon>Diabroticina</taxon>
        <taxon>Diabroticites</taxon>
        <taxon>Diabrotica</taxon>
    </lineage>
</organism>